<proteinExistence type="predicted"/>
<protein>
    <submittedName>
        <fullName evidence="2">Phosphate ABC transporter substrate-binding protein</fullName>
    </submittedName>
</protein>
<evidence type="ECO:0000313" key="3">
    <source>
        <dbReference type="Proteomes" id="UP000462066"/>
    </source>
</evidence>
<comment type="caution">
    <text evidence="2">The sequence shown here is derived from an EMBL/GenBank/DDBJ whole genome shotgun (WGS) entry which is preliminary data.</text>
</comment>
<keyword evidence="1" id="KW-0732">Signal</keyword>
<evidence type="ECO:0000256" key="1">
    <source>
        <dbReference type="SAM" id="SignalP"/>
    </source>
</evidence>
<sequence length="135" mass="13704">MNRKFFMGLALCALSFPCLAGSVVVGADSPAGALDAEAVKRVFLGREATVGGKPAVVVYQKAGATKSAFESGVLGRSGADLAGYWSKLIFTGKAKAPEELSGDAAVKAKVASTPGAIGYIDDGAVDGTVKVLFKF</sequence>
<gene>
    <name evidence="2" type="ORF">B1992_15185</name>
</gene>
<dbReference type="AlphaFoldDB" id="A0A7V8GJX0"/>
<keyword evidence="3" id="KW-1185">Reference proteome</keyword>
<dbReference type="RefSeq" id="WP_136249442.1">
    <property type="nucleotide sequence ID" value="NZ_MWIP01000055.1"/>
</dbReference>
<accession>A0A7V8GJX0</accession>
<evidence type="ECO:0000313" key="2">
    <source>
        <dbReference type="EMBL" id="KAF1684314.1"/>
    </source>
</evidence>
<dbReference type="Proteomes" id="UP000462066">
    <property type="component" value="Unassembled WGS sequence"/>
</dbReference>
<reference evidence="2 3" key="1">
    <citation type="submission" date="2017-10" db="EMBL/GenBank/DDBJ databases">
        <title>Whole genome sequencing of Pseudoxanthomonas broegbernensis DSM 12573(T).</title>
        <authorList>
            <person name="Kumar S."/>
            <person name="Bansal K."/>
            <person name="Kaur A."/>
            <person name="Patil P."/>
            <person name="Sharma S."/>
            <person name="Patil P.B."/>
        </authorList>
    </citation>
    <scope>NUCLEOTIDE SEQUENCE [LARGE SCALE GENOMIC DNA]</scope>
    <source>
        <strain evidence="2 3">DSM 12573</strain>
    </source>
</reference>
<feature type="chain" id="PRO_5030942399" evidence="1">
    <location>
        <begin position="21"/>
        <end position="135"/>
    </location>
</feature>
<organism evidence="2 3">
    <name type="scientific">Pseudoxanthomonas broegbernensis</name>
    <dbReference type="NCBI Taxonomy" id="83619"/>
    <lineage>
        <taxon>Bacteria</taxon>
        <taxon>Pseudomonadati</taxon>
        <taxon>Pseudomonadota</taxon>
        <taxon>Gammaproteobacteria</taxon>
        <taxon>Lysobacterales</taxon>
        <taxon>Lysobacteraceae</taxon>
        <taxon>Pseudoxanthomonas</taxon>
    </lineage>
</organism>
<feature type="signal peptide" evidence="1">
    <location>
        <begin position="1"/>
        <end position="20"/>
    </location>
</feature>
<dbReference type="SUPFAM" id="SSF53850">
    <property type="entry name" value="Periplasmic binding protein-like II"/>
    <property type="match status" value="1"/>
</dbReference>
<name>A0A7V8GJX0_9GAMM</name>
<dbReference type="EMBL" id="MWIP01000055">
    <property type="protein sequence ID" value="KAF1684314.1"/>
    <property type="molecule type" value="Genomic_DNA"/>
</dbReference>
<dbReference type="Gene3D" id="3.40.190.10">
    <property type="entry name" value="Periplasmic binding protein-like II"/>
    <property type="match status" value="1"/>
</dbReference>